<keyword evidence="5 6" id="KW-0472">Membrane</keyword>
<feature type="transmembrane region" description="Helical" evidence="6">
    <location>
        <begin position="266"/>
        <end position="292"/>
    </location>
</feature>
<comment type="caution">
    <text evidence="7">The sequence shown here is derived from an EMBL/GenBank/DDBJ whole genome shotgun (WGS) entry which is preliminary data.</text>
</comment>
<dbReference type="GO" id="GO:0032153">
    <property type="term" value="C:cell division site"/>
    <property type="evidence" value="ECO:0007669"/>
    <property type="project" value="TreeGrafter"/>
</dbReference>
<feature type="transmembrane region" description="Helical" evidence="6">
    <location>
        <begin position="143"/>
        <end position="159"/>
    </location>
</feature>
<evidence type="ECO:0000256" key="5">
    <source>
        <dbReference type="ARBA" id="ARBA00023136"/>
    </source>
</evidence>
<evidence type="ECO:0000256" key="1">
    <source>
        <dbReference type="ARBA" id="ARBA00004141"/>
    </source>
</evidence>
<dbReference type="EMBL" id="MFLA01000017">
    <property type="protein sequence ID" value="OGG59595.1"/>
    <property type="molecule type" value="Genomic_DNA"/>
</dbReference>
<evidence type="ECO:0000256" key="2">
    <source>
        <dbReference type="ARBA" id="ARBA00022692"/>
    </source>
</evidence>
<dbReference type="GO" id="GO:0008360">
    <property type="term" value="P:regulation of cell shape"/>
    <property type="evidence" value="ECO:0007669"/>
    <property type="project" value="UniProtKB-KW"/>
</dbReference>
<organism evidence="7 8">
    <name type="scientific">Candidatus Kaiserbacteria bacterium RIFCSPHIGHO2_01_FULL_56_24</name>
    <dbReference type="NCBI Taxonomy" id="1798487"/>
    <lineage>
        <taxon>Bacteria</taxon>
        <taxon>Candidatus Kaiseribacteriota</taxon>
    </lineage>
</organism>
<reference evidence="7 8" key="1">
    <citation type="journal article" date="2016" name="Nat. Commun.">
        <title>Thousands of microbial genomes shed light on interconnected biogeochemical processes in an aquifer system.</title>
        <authorList>
            <person name="Anantharaman K."/>
            <person name="Brown C.T."/>
            <person name="Hug L.A."/>
            <person name="Sharon I."/>
            <person name="Castelle C.J."/>
            <person name="Probst A.J."/>
            <person name="Thomas B.C."/>
            <person name="Singh A."/>
            <person name="Wilkins M.J."/>
            <person name="Karaoz U."/>
            <person name="Brodie E.L."/>
            <person name="Williams K.H."/>
            <person name="Hubbard S.S."/>
            <person name="Banfield J.F."/>
        </authorList>
    </citation>
    <scope>NUCLEOTIDE SEQUENCE [LARGE SCALE GENOMIC DNA]</scope>
</reference>
<feature type="transmembrane region" description="Helical" evidence="6">
    <location>
        <begin position="12"/>
        <end position="30"/>
    </location>
</feature>
<dbReference type="GO" id="GO:0051301">
    <property type="term" value="P:cell division"/>
    <property type="evidence" value="ECO:0007669"/>
    <property type="project" value="InterPro"/>
</dbReference>
<evidence type="ECO:0008006" key="9">
    <source>
        <dbReference type="Google" id="ProtNLM"/>
    </source>
</evidence>
<feature type="transmembrane region" description="Helical" evidence="6">
    <location>
        <begin position="78"/>
        <end position="98"/>
    </location>
</feature>
<evidence type="ECO:0000256" key="4">
    <source>
        <dbReference type="ARBA" id="ARBA00022989"/>
    </source>
</evidence>
<dbReference type="AlphaFoldDB" id="A0A1F6DDV0"/>
<feature type="transmembrane region" description="Helical" evidence="6">
    <location>
        <begin position="50"/>
        <end position="71"/>
    </location>
</feature>
<dbReference type="Proteomes" id="UP000176377">
    <property type="component" value="Unassembled WGS sequence"/>
</dbReference>
<sequence length="382" mass="41684">MPRFSLRSSVRIFAHIDWFLFLAAFAIALLGLATMRPFSGEGIAFFDRQIIWIAIAVGAFFLASLPEYTFLRRTQVVAVLYGLVIVLLSFIFVAGTIVKGAQQRFDLGFFALQPSDPAKLILIIVLAKYFARRHVEIANFRHIFVSGAYAAAICILVFLQPDFGGAIIIASIWFGMVLVAGISWKHLAFLIITALVMAGSLWTFVLQPYQKARIVTFIHPLADIHGAGYNAYQSTIAVGSGELLGKGIGFGTQSKLRFLPEYQTDFIFAAFAEEWGFVGVLLALGLYTLVIVRTLAISAHGSDNFAVLFGVGVCLMFLAHIVVHVGMNLGLLPVTGTTIPFMSYGGSHLLTEFIALGILMGLRHVARPAARVVDQTELMSGI</sequence>
<dbReference type="PANTHER" id="PTHR30474:SF1">
    <property type="entry name" value="PEPTIDOGLYCAN GLYCOSYLTRANSFERASE MRDB"/>
    <property type="match status" value="1"/>
</dbReference>
<dbReference type="GO" id="GO:0005886">
    <property type="term" value="C:plasma membrane"/>
    <property type="evidence" value="ECO:0007669"/>
    <property type="project" value="TreeGrafter"/>
</dbReference>
<feature type="transmembrane region" description="Helical" evidence="6">
    <location>
        <begin position="110"/>
        <end position="131"/>
    </location>
</feature>
<dbReference type="Pfam" id="PF01098">
    <property type="entry name" value="FTSW_RODA_SPOVE"/>
    <property type="match status" value="1"/>
</dbReference>
<evidence type="ECO:0000313" key="7">
    <source>
        <dbReference type="EMBL" id="OGG59595.1"/>
    </source>
</evidence>
<keyword evidence="2 6" id="KW-0812">Transmembrane</keyword>
<proteinExistence type="predicted"/>
<feature type="transmembrane region" description="Helical" evidence="6">
    <location>
        <begin position="187"/>
        <end position="205"/>
    </location>
</feature>
<dbReference type="GO" id="GO:0015648">
    <property type="term" value="F:lipid-linked peptidoglycan transporter activity"/>
    <property type="evidence" value="ECO:0007669"/>
    <property type="project" value="TreeGrafter"/>
</dbReference>
<evidence type="ECO:0000256" key="6">
    <source>
        <dbReference type="SAM" id="Phobius"/>
    </source>
</evidence>
<protein>
    <recommendedName>
        <fullName evidence="9">Rod shape-determining protein RodA</fullName>
    </recommendedName>
</protein>
<evidence type="ECO:0000313" key="8">
    <source>
        <dbReference type="Proteomes" id="UP000176377"/>
    </source>
</evidence>
<gene>
    <name evidence="7" type="ORF">A2765_03250</name>
</gene>
<keyword evidence="3" id="KW-0133">Cell shape</keyword>
<comment type="subcellular location">
    <subcellularLocation>
        <location evidence="1">Membrane</location>
        <topology evidence="1">Multi-pass membrane protein</topology>
    </subcellularLocation>
</comment>
<accession>A0A1F6DDV0</accession>
<dbReference type="InterPro" id="IPR001182">
    <property type="entry name" value="FtsW/RodA"/>
</dbReference>
<name>A0A1F6DDV0_9BACT</name>
<feature type="transmembrane region" description="Helical" evidence="6">
    <location>
        <begin position="339"/>
        <end position="362"/>
    </location>
</feature>
<dbReference type="PANTHER" id="PTHR30474">
    <property type="entry name" value="CELL CYCLE PROTEIN"/>
    <property type="match status" value="1"/>
</dbReference>
<feature type="transmembrane region" description="Helical" evidence="6">
    <location>
        <begin position="165"/>
        <end position="182"/>
    </location>
</feature>
<evidence type="ECO:0000256" key="3">
    <source>
        <dbReference type="ARBA" id="ARBA00022960"/>
    </source>
</evidence>
<feature type="transmembrane region" description="Helical" evidence="6">
    <location>
        <begin position="304"/>
        <end position="327"/>
    </location>
</feature>
<keyword evidence="4 6" id="KW-1133">Transmembrane helix</keyword>